<comment type="caution">
    <text evidence="1">The sequence shown here is derived from an EMBL/GenBank/DDBJ whole genome shotgun (WGS) entry which is preliminary data.</text>
</comment>
<sequence>LKRPNQESIQHHRLPQTTLELLRDIREFLHAPHMVQEVLSAQRTPTLSMALPGYEKLIILLRLLKKKLWRISHAIEASIVKLEEYLGKARQTDIYMVAMGE</sequence>
<evidence type="ECO:0000313" key="1">
    <source>
        <dbReference type="EMBL" id="KAH9829308.1"/>
    </source>
</evidence>
<feature type="non-terminal residue" evidence="1">
    <location>
        <position position="101"/>
    </location>
</feature>
<gene>
    <name evidence="1" type="ORF">C8Q71DRAFT_694193</name>
</gene>
<organism evidence="1 2">
    <name type="scientific">Rhodofomes roseus</name>
    <dbReference type="NCBI Taxonomy" id="34475"/>
    <lineage>
        <taxon>Eukaryota</taxon>
        <taxon>Fungi</taxon>
        <taxon>Dikarya</taxon>
        <taxon>Basidiomycota</taxon>
        <taxon>Agaricomycotina</taxon>
        <taxon>Agaricomycetes</taxon>
        <taxon>Polyporales</taxon>
        <taxon>Rhodofomes</taxon>
    </lineage>
</organism>
<accession>A0ABQ8JZ27</accession>
<proteinExistence type="predicted"/>
<dbReference type="GeneID" id="72000627"/>
<feature type="non-terminal residue" evidence="1">
    <location>
        <position position="1"/>
    </location>
</feature>
<dbReference type="Proteomes" id="UP000814176">
    <property type="component" value="Unassembled WGS sequence"/>
</dbReference>
<protein>
    <submittedName>
        <fullName evidence="1">Uncharacterized protein</fullName>
    </submittedName>
</protein>
<evidence type="ECO:0000313" key="2">
    <source>
        <dbReference type="Proteomes" id="UP000814176"/>
    </source>
</evidence>
<reference evidence="1 2" key="1">
    <citation type="journal article" date="2021" name="Environ. Microbiol.">
        <title>Gene family expansions and transcriptome signatures uncover fungal adaptations to wood decay.</title>
        <authorList>
            <person name="Hage H."/>
            <person name="Miyauchi S."/>
            <person name="Viragh M."/>
            <person name="Drula E."/>
            <person name="Min B."/>
            <person name="Chaduli D."/>
            <person name="Navarro D."/>
            <person name="Favel A."/>
            <person name="Norest M."/>
            <person name="Lesage-Meessen L."/>
            <person name="Balint B."/>
            <person name="Merenyi Z."/>
            <person name="de Eugenio L."/>
            <person name="Morin E."/>
            <person name="Martinez A.T."/>
            <person name="Baldrian P."/>
            <person name="Stursova M."/>
            <person name="Martinez M.J."/>
            <person name="Novotny C."/>
            <person name="Magnuson J.K."/>
            <person name="Spatafora J.W."/>
            <person name="Maurice S."/>
            <person name="Pangilinan J."/>
            <person name="Andreopoulos W."/>
            <person name="LaButti K."/>
            <person name="Hundley H."/>
            <person name="Na H."/>
            <person name="Kuo A."/>
            <person name="Barry K."/>
            <person name="Lipzen A."/>
            <person name="Henrissat B."/>
            <person name="Riley R."/>
            <person name="Ahrendt S."/>
            <person name="Nagy L.G."/>
            <person name="Grigoriev I.V."/>
            <person name="Martin F."/>
            <person name="Rosso M.N."/>
        </authorList>
    </citation>
    <scope>NUCLEOTIDE SEQUENCE [LARGE SCALE GENOMIC DNA]</scope>
    <source>
        <strain evidence="1 2">CIRM-BRFM 1785</strain>
    </source>
</reference>
<dbReference type="EMBL" id="JADCUA010000040">
    <property type="protein sequence ID" value="KAH9829308.1"/>
    <property type="molecule type" value="Genomic_DNA"/>
</dbReference>
<name>A0ABQ8JZ27_9APHY</name>
<dbReference type="RefSeq" id="XP_047772790.1">
    <property type="nucleotide sequence ID" value="XM_047919895.1"/>
</dbReference>
<keyword evidence="2" id="KW-1185">Reference proteome</keyword>